<evidence type="ECO:0000259" key="1">
    <source>
        <dbReference type="Pfam" id="PF07287"/>
    </source>
</evidence>
<dbReference type="InterPro" id="IPR010839">
    <property type="entry name" value="AtuA_N"/>
</dbReference>
<evidence type="ECO:0000313" key="4">
    <source>
        <dbReference type="Proteomes" id="UP001275084"/>
    </source>
</evidence>
<dbReference type="AlphaFoldDB" id="A0AAJ0HJD8"/>
<dbReference type="Pfam" id="PF14330">
    <property type="entry name" value="DUF4387"/>
    <property type="match status" value="1"/>
</dbReference>
<dbReference type="Proteomes" id="UP001275084">
    <property type="component" value="Unassembled WGS sequence"/>
</dbReference>
<keyword evidence="4" id="KW-1185">Reference proteome</keyword>
<protein>
    <recommendedName>
        <fullName evidence="5">Caib baif family enzyme</fullName>
    </recommendedName>
</protein>
<name>A0AAJ0HJD8_9PEZI</name>
<dbReference type="InterPro" id="IPR025496">
    <property type="entry name" value="DUF4387"/>
</dbReference>
<dbReference type="EMBL" id="JAUIQD010000004">
    <property type="protein sequence ID" value="KAK3353801.1"/>
    <property type="molecule type" value="Genomic_DNA"/>
</dbReference>
<sequence length="613" mass="65574">MKDELRILTPIGMLGYSFSEDIFWSAVEEGVDAIILDSGSTDSGPSKLAFGETTASRHAYERDLRILVSACQYHHVPVLIGSAGGDGTNAHVALLVEIVSEITTSSNFRPMKVVTIHAEIPKPAIQTHLTAGLITPCGAGAPPLTQLALDAAVVVVAQMGLEPWLAAMRAHPDFDIIIAGRSYDPAPYAAFCVHKGFPDLGVAYHMGKIMECGAVCAVPKSAEALAVVRRGSFDVRPLDPAARCTPLSVAAHTLYEKARPDLLAGPGGVLDVSGTRFAQCEDGRTLRVSGSRFLPVEEGRYTIKLEGARTTGFMAVLVGSVVDPIMIAQLDKLAPMIEAKLRSVLDFEFRMAIRFFGKESVVPGLVAPASASLPVSVGVLVKVLASTQERAKAVTSMAKVFFIHAPYSGQLANAGNFAMPFSPCDLSLGPAAEFCLYHLMQVDDPVAPFPIASSMIGVAGGNPRAKRSTTRKEHDLSGVKADATAMAALTSSQPLQLSPPPPPGFVYLASLAKVVRTKNCGPFELTMDVMFPDFETYKRVVDADVLNREAVVRMYGVEKPEDVLVCLWWEPALAFKATIKRRASSGSFEDDDVHGSCAHVPLMYLVIPQRLGL</sequence>
<evidence type="ECO:0000313" key="3">
    <source>
        <dbReference type="EMBL" id="KAK3353801.1"/>
    </source>
</evidence>
<feature type="domain" description="Acyclic terpene utilisation N-terminal" evidence="1">
    <location>
        <begin position="31"/>
        <end position="397"/>
    </location>
</feature>
<reference evidence="3" key="2">
    <citation type="submission" date="2023-06" db="EMBL/GenBank/DDBJ databases">
        <authorList>
            <consortium name="Lawrence Berkeley National Laboratory"/>
            <person name="Haridas S."/>
            <person name="Hensen N."/>
            <person name="Bonometti L."/>
            <person name="Westerberg I."/>
            <person name="Brannstrom I.O."/>
            <person name="Guillou S."/>
            <person name="Cros-Aarteil S."/>
            <person name="Calhoun S."/>
            <person name="Kuo A."/>
            <person name="Mondo S."/>
            <person name="Pangilinan J."/>
            <person name="Riley R."/>
            <person name="Labutti K."/>
            <person name="Andreopoulos B."/>
            <person name="Lipzen A."/>
            <person name="Chen C."/>
            <person name="Yanf M."/>
            <person name="Daum C."/>
            <person name="Ng V."/>
            <person name="Clum A."/>
            <person name="Steindorff A."/>
            <person name="Ohm R."/>
            <person name="Martin F."/>
            <person name="Silar P."/>
            <person name="Natvig D."/>
            <person name="Lalanne C."/>
            <person name="Gautier V."/>
            <person name="Ament-Velasquez S.L."/>
            <person name="Kruys A."/>
            <person name="Hutchinson M.I."/>
            <person name="Powell A.J."/>
            <person name="Barry K."/>
            <person name="Miller A.N."/>
            <person name="Grigoriev I.V."/>
            <person name="Debuchy R."/>
            <person name="Gladieux P."/>
            <person name="Thoren M.H."/>
            <person name="Johannesson H."/>
        </authorList>
    </citation>
    <scope>NUCLEOTIDE SEQUENCE</scope>
    <source>
        <strain evidence="3">CBS 955.72</strain>
    </source>
</reference>
<feature type="domain" description="DUF4387" evidence="2">
    <location>
        <begin position="508"/>
        <end position="604"/>
    </location>
</feature>
<dbReference type="Pfam" id="PF07287">
    <property type="entry name" value="AtuA"/>
    <property type="match status" value="1"/>
</dbReference>
<evidence type="ECO:0008006" key="5">
    <source>
        <dbReference type="Google" id="ProtNLM"/>
    </source>
</evidence>
<evidence type="ECO:0000259" key="2">
    <source>
        <dbReference type="Pfam" id="PF14330"/>
    </source>
</evidence>
<gene>
    <name evidence="3" type="ORF">B0T25DRAFT_623600</name>
</gene>
<organism evidence="3 4">
    <name type="scientific">Lasiosphaeria hispida</name>
    <dbReference type="NCBI Taxonomy" id="260671"/>
    <lineage>
        <taxon>Eukaryota</taxon>
        <taxon>Fungi</taxon>
        <taxon>Dikarya</taxon>
        <taxon>Ascomycota</taxon>
        <taxon>Pezizomycotina</taxon>
        <taxon>Sordariomycetes</taxon>
        <taxon>Sordariomycetidae</taxon>
        <taxon>Sordariales</taxon>
        <taxon>Lasiosphaeriaceae</taxon>
        <taxon>Lasiosphaeria</taxon>
    </lineage>
</organism>
<accession>A0AAJ0HJD8</accession>
<proteinExistence type="predicted"/>
<reference evidence="3" key="1">
    <citation type="journal article" date="2023" name="Mol. Phylogenet. Evol.">
        <title>Genome-scale phylogeny and comparative genomics of the fungal order Sordariales.</title>
        <authorList>
            <person name="Hensen N."/>
            <person name="Bonometti L."/>
            <person name="Westerberg I."/>
            <person name="Brannstrom I.O."/>
            <person name="Guillou S."/>
            <person name="Cros-Aarteil S."/>
            <person name="Calhoun S."/>
            <person name="Haridas S."/>
            <person name="Kuo A."/>
            <person name="Mondo S."/>
            <person name="Pangilinan J."/>
            <person name="Riley R."/>
            <person name="LaButti K."/>
            <person name="Andreopoulos B."/>
            <person name="Lipzen A."/>
            <person name="Chen C."/>
            <person name="Yan M."/>
            <person name="Daum C."/>
            <person name="Ng V."/>
            <person name="Clum A."/>
            <person name="Steindorff A."/>
            <person name="Ohm R.A."/>
            <person name="Martin F."/>
            <person name="Silar P."/>
            <person name="Natvig D.O."/>
            <person name="Lalanne C."/>
            <person name="Gautier V."/>
            <person name="Ament-Velasquez S.L."/>
            <person name="Kruys A."/>
            <person name="Hutchinson M.I."/>
            <person name="Powell A.J."/>
            <person name="Barry K."/>
            <person name="Miller A.N."/>
            <person name="Grigoriev I.V."/>
            <person name="Debuchy R."/>
            <person name="Gladieux P."/>
            <person name="Hiltunen Thoren M."/>
            <person name="Johannesson H."/>
        </authorList>
    </citation>
    <scope>NUCLEOTIDE SEQUENCE</scope>
    <source>
        <strain evidence="3">CBS 955.72</strain>
    </source>
</reference>
<comment type="caution">
    <text evidence="3">The sequence shown here is derived from an EMBL/GenBank/DDBJ whole genome shotgun (WGS) entry which is preliminary data.</text>
</comment>